<proteinExistence type="predicted"/>
<evidence type="ECO:0000313" key="4">
    <source>
        <dbReference type="Proteomes" id="UP000054937"/>
    </source>
</evidence>
<reference evidence="3 4" key="1">
    <citation type="journal article" date="2015" name="Sci. Rep.">
        <title>Genome of the facultative scuticociliatosis pathogen Pseudocohnilembus persalinus provides insight into its virulence through horizontal gene transfer.</title>
        <authorList>
            <person name="Xiong J."/>
            <person name="Wang G."/>
            <person name="Cheng J."/>
            <person name="Tian M."/>
            <person name="Pan X."/>
            <person name="Warren A."/>
            <person name="Jiang C."/>
            <person name="Yuan D."/>
            <person name="Miao W."/>
        </authorList>
    </citation>
    <scope>NUCLEOTIDE SEQUENCE [LARGE SCALE GENOMIC DNA]</scope>
    <source>
        <strain evidence="3">36N120E</strain>
    </source>
</reference>
<evidence type="ECO:0000256" key="2">
    <source>
        <dbReference type="SAM" id="SignalP"/>
    </source>
</evidence>
<feature type="chain" id="PRO_5006867349" evidence="2">
    <location>
        <begin position="22"/>
        <end position="178"/>
    </location>
</feature>
<evidence type="ECO:0000313" key="3">
    <source>
        <dbReference type="EMBL" id="KRW98138.1"/>
    </source>
</evidence>
<protein>
    <submittedName>
        <fullName evidence="3">Uncharacterized protein</fullName>
    </submittedName>
</protein>
<dbReference type="Proteomes" id="UP000054937">
    <property type="component" value="Unassembled WGS sequence"/>
</dbReference>
<dbReference type="PROSITE" id="PS51257">
    <property type="entry name" value="PROKAR_LIPOPROTEIN"/>
    <property type="match status" value="1"/>
</dbReference>
<dbReference type="InParanoid" id="A0A0V0Q7L0"/>
<comment type="caution">
    <text evidence="3">The sequence shown here is derived from an EMBL/GenBank/DDBJ whole genome shotgun (WGS) entry which is preliminary data.</text>
</comment>
<feature type="transmembrane region" description="Helical" evidence="1">
    <location>
        <begin position="154"/>
        <end position="172"/>
    </location>
</feature>
<keyword evidence="2" id="KW-0732">Signal</keyword>
<gene>
    <name evidence="3" type="ORF">PPERSA_09078</name>
</gene>
<feature type="transmembrane region" description="Helical" evidence="1">
    <location>
        <begin position="58"/>
        <end position="76"/>
    </location>
</feature>
<evidence type="ECO:0000256" key="1">
    <source>
        <dbReference type="SAM" id="Phobius"/>
    </source>
</evidence>
<dbReference type="AlphaFoldDB" id="A0A0V0Q7L0"/>
<feature type="transmembrane region" description="Helical" evidence="1">
    <location>
        <begin position="120"/>
        <end position="142"/>
    </location>
</feature>
<dbReference type="EMBL" id="LDAU01000268">
    <property type="protein sequence ID" value="KRW98138.1"/>
    <property type="molecule type" value="Genomic_DNA"/>
</dbReference>
<sequence length="178" mass="20567">MQLNKFWLLQLLLVLTGIGCACVKREYIFSGFVLEKLLQIFQLFLFFLKLLGQFLVRFLFLATSFLVGVYQLYFFLLQLQVIQGGFRGLGEVVREGLEIGGKNVFVFGFLRGKLLVDINLVIFIVLMVLIVLGFIIIILEIFLGQEFVLEEIVYRKRMGFLLFYGVLLFVGVRTENDL</sequence>
<organism evidence="3 4">
    <name type="scientific">Pseudocohnilembus persalinus</name>
    <name type="common">Ciliate</name>
    <dbReference type="NCBI Taxonomy" id="266149"/>
    <lineage>
        <taxon>Eukaryota</taxon>
        <taxon>Sar</taxon>
        <taxon>Alveolata</taxon>
        <taxon>Ciliophora</taxon>
        <taxon>Intramacronucleata</taxon>
        <taxon>Oligohymenophorea</taxon>
        <taxon>Scuticociliatia</taxon>
        <taxon>Philasterida</taxon>
        <taxon>Pseudocohnilembidae</taxon>
        <taxon>Pseudocohnilembus</taxon>
    </lineage>
</organism>
<feature type="signal peptide" evidence="2">
    <location>
        <begin position="1"/>
        <end position="21"/>
    </location>
</feature>
<name>A0A0V0Q7L0_PSEPJ</name>
<keyword evidence="1" id="KW-1133">Transmembrane helix</keyword>
<keyword evidence="1" id="KW-0812">Transmembrane</keyword>
<accession>A0A0V0Q7L0</accession>
<keyword evidence="1" id="KW-0472">Membrane</keyword>
<keyword evidence="4" id="KW-1185">Reference proteome</keyword>